<sequence length="294" mass="31728">MWWAILSVAASFCWALANVNDKFILSHWVKKPIVNVLAVGLTSLLASVVVYFTQPLGALTWFQLAVAIVAGTAYIATNLLYFEAVKREEISRVVPVLYLYPLFVAGLAAFFLGEVFLPAKYVGVFLLVAGAILVAKKKRFRLKSKKAIAFAVLAAMASAVDVVSVKYLLGYADYWTVFFYASLGGLPLLLPLLVWHGHKLARTVRTRGAKIVVGLGASNALNTLATLLFIAATSSGYATLTSALGSVQPLFTLLLGVGLARLWPGAIRENLDHSILRQKFLAVCLVIAGVVLIT</sequence>
<feature type="transmembrane region" description="Helical" evidence="1">
    <location>
        <begin position="208"/>
        <end position="231"/>
    </location>
</feature>
<evidence type="ECO:0000313" key="4">
    <source>
        <dbReference type="Proteomes" id="UP000678237"/>
    </source>
</evidence>
<feature type="transmembrane region" description="Helical" evidence="1">
    <location>
        <begin position="243"/>
        <end position="263"/>
    </location>
</feature>
<dbReference type="SUPFAM" id="SSF103481">
    <property type="entry name" value="Multidrug resistance efflux transporter EmrE"/>
    <property type="match status" value="1"/>
</dbReference>
<dbReference type="AlphaFoldDB" id="A0A8T4LGK6"/>
<feature type="transmembrane region" description="Helical" evidence="1">
    <location>
        <begin position="147"/>
        <end position="169"/>
    </location>
</feature>
<proteinExistence type="predicted"/>
<organism evidence="3 4">
    <name type="scientific">Candidatus Iainarchaeum sp</name>
    <dbReference type="NCBI Taxonomy" id="3101447"/>
    <lineage>
        <taxon>Archaea</taxon>
        <taxon>Candidatus Iainarchaeota</taxon>
        <taxon>Candidatus Iainarchaeia</taxon>
        <taxon>Candidatus Iainarchaeales</taxon>
        <taxon>Candidatus Iainarchaeaceae</taxon>
        <taxon>Candidatus Iainarchaeum</taxon>
    </lineage>
</organism>
<dbReference type="InterPro" id="IPR037185">
    <property type="entry name" value="EmrE-like"/>
</dbReference>
<feature type="domain" description="EamA" evidence="2">
    <location>
        <begin position="146"/>
        <end position="293"/>
    </location>
</feature>
<protein>
    <submittedName>
        <fullName evidence="3">DMT family transporter</fullName>
    </submittedName>
</protein>
<dbReference type="EMBL" id="JAGVWE010000002">
    <property type="protein sequence ID" value="MBS3062375.1"/>
    <property type="molecule type" value="Genomic_DNA"/>
</dbReference>
<feature type="transmembrane region" description="Helical" evidence="1">
    <location>
        <begin position="32"/>
        <end position="52"/>
    </location>
</feature>
<reference evidence="3" key="2">
    <citation type="submission" date="2021-05" db="EMBL/GenBank/DDBJ databases">
        <title>Protein family content uncovers lineage relationships and bacterial pathway maintenance mechanisms in DPANN archaea.</title>
        <authorList>
            <person name="Castelle C.J."/>
            <person name="Meheust R."/>
            <person name="Jaffe A.L."/>
            <person name="Seitz K."/>
            <person name="Gong X."/>
            <person name="Baker B.J."/>
            <person name="Banfield J.F."/>
        </authorList>
    </citation>
    <scope>NUCLEOTIDE SEQUENCE</scope>
    <source>
        <strain evidence="3">RIFCSPLOWO2_01_FULL_58_19</strain>
    </source>
</reference>
<accession>A0A8T4LGK6</accession>
<feature type="domain" description="EamA" evidence="2">
    <location>
        <begin position="1"/>
        <end position="134"/>
    </location>
</feature>
<dbReference type="InterPro" id="IPR000620">
    <property type="entry name" value="EamA_dom"/>
</dbReference>
<evidence type="ECO:0000256" key="1">
    <source>
        <dbReference type="SAM" id="Phobius"/>
    </source>
</evidence>
<dbReference type="GO" id="GO:0016020">
    <property type="term" value="C:membrane"/>
    <property type="evidence" value="ECO:0007669"/>
    <property type="project" value="InterPro"/>
</dbReference>
<dbReference type="Pfam" id="PF00892">
    <property type="entry name" value="EamA"/>
    <property type="match status" value="2"/>
</dbReference>
<keyword evidence="1" id="KW-0812">Transmembrane</keyword>
<keyword evidence="1" id="KW-0472">Membrane</keyword>
<gene>
    <name evidence="3" type="ORF">J4203_00750</name>
</gene>
<dbReference type="PANTHER" id="PTHR22911">
    <property type="entry name" value="ACYL-MALONYL CONDENSING ENZYME-RELATED"/>
    <property type="match status" value="1"/>
</dbReference>
<dbReference type="PANTHER" id="PTHR22911:SF137">
    <property type="entry name" value="SOLUTE CARRIER FAMILY 35 MEMBER G2-RELATED"/>
    <property type="match status" value="1"/>
</dbReference>
<keyword evidence="1" id="KW-1133">Transmembrane helix</keyword>
<feature type="transmembrane region" description="Helical" evidence="1">
    <location>
        <begin position="58"/>
        <end position="81"/>
    </location>
</feature>
<feature type="transmembrane region" description="Helical" evidence="1">
    <location>
        <begin position="175"/>
        <end position="196"/>
    </location>
</feature>
<comment type="caution">
    <text evidence="3">The sequence shown here is derived from an EMBL/GenBank/DDBJ whole genome shotgun (WGS) entry which is preliminary data.</text>
</comment>
<dbReference type="Gene3D" id="1.10.3730.20">
    <property type="match status" value="1"/>
</dbReference>
<name>A0A8T4LGK6_9ARCH</name>
<feature type="transmembrane region" description="Helical" evidence="1">
    <location>
        <begin position="118"/>
        <end position="135"/>
    </location>
</feature>
<feature type="transmembrane region" description="Helical" evidence="1">
    <location>
        <begin position="93"/>
        <end position="112"/>
    </location>
</feature>
<dbReference type="Proteomes" id="UP000678237">
    <property type="component" value="Unassembled WGS sequence"/>
</dbReference>
<evidence type="ECO:0000313" key="3">
    <source>
        <dbReference type="EMBL" id="MBS3062375.1"/>
    </source>
</evidence>
<reference evidence="3" key="1">
    <citation type="submission" date="2021-03" db="EMBL/GenBank/DDBJ databases">
        <authorList>
            <person name="Jaffe A."/>
        </authorList>
    </citation>
    <scope>NUCLEOTIDE SEQUENCE</scope>
    <source>
        <strain evidence="3">RIFCSPLOWO2_01_FULL_58_19</strain>
    </source>
</reference>
<evidence type="ECO:0000259" key="2">
    <source>
        <dbReference type="Pfam" id="PF00892"/>
    </source>
</evidence>
<feature type="transmembrane region" description="Helical" evidence="1">
    <location>
        <begin position="275"/>
        <end position="293"/>
    </location>
</feature>